<proteinExistence type="predicted"/>
<evidence type="ECO:0000313" key="2">
    <source>
        <dbReference type="Proteomes" id="UP000663882"/>
    </source>
</evidence>
<dbReference type="AlphaFoldDB" id="A0A815UPC5"/>
<accession>A0A815UPC5</accession>
<reference evidence="1" key="1">
    <citation type="submission" date="2021-02" db="EMBL/GenBank/DDBJ databases">
        <authorList>
            <person name="Nowell W R."/>
        </authorList>
    </citation>
    <scope>NUCLEOTIDE SEQUENCE</scope>
</reference>
<evidence type="ECO:0000313" key="1">
    <source>
        <dbReference type="EMBL" id="CAF1519944.1"/>
    </source>
</evidence>
<protein>
    <submittedName>
        <fullName evidence="1">Uncharacterized protein</fullName>
    </submittedName>
</protein>
<dbReference type="Proteomes" id="UP000663882">
    <property type="component" value="Unassembled WGS sequence"/>
</dbReference>
<dbReference type="EMBL" id="CAJNOO010015975">
    <property type="protein sequence ID" value="CAF1519944.1"/>
    <property type="molecule type" value="Genomic_DNA"/>
</dbReference>
<comment type="caution">
    <text evidence="1">The sequence shown here is derived from an EMBL/GenBank/DDBJ whole genome shotgun (WGS) entry which is preliminary data.</text>
</comment>
<organism evidence="1 2">
    <name type="scientific">Rotaria sordida</name>
    <dbReference type="NCBI Taxonomy" id="392033"/>
    <lineage>
        <taxon>Eukaryota</taxon>
        <taxon>Metazoa</taxon>
        <taxon>Spiralia</taxon>
        <taxon>Gnathifera</taxon>
        <taxon>Rotifera</taxon>
        <taxon>Eurotatoria</taxon>
        <taxon>Bdelloidea</taxon>
        <taxon>Philodinida</taxon>
        <taxon>Philodinidae</taxon>
        <taxon>Rotaria</taxon>
    </lineage>
</organism>
<gene>
    <name evidence="1" type="ORF">RFH988_LOCUS39284</name>
</gene>
<sequence length="45" mass="5038">LAWTGLKTYIRDNNTSFKLTDVNDSALQWIAPCDSKAATDIIKHT</sequence>
<feature type="non-terminal residue" evidence="1">
    <location>
        <position position="1"/>
    </location>
</feature>
<name>A0A815UPC5_9BILA</name>